<dbReference type="AlphaFoldDB" id="A0A2V1DQP1"/>
<organism evidence="1 2">
    <name type="scientific">Periconia macrospinosa</name>
    <dbReference type="NCBI Taxonomy" id="97972"/>
    <lineage>
        <taxon>Eukaryota</taxon>
        <taxon>Fungi</taxon>
        <taxon>Dikarya</taxon>
        <taxon>Ascomycota</taxon>
        <taxon>Pezizomycotina</taxon>
        <taxon>Dothideomycetes</taxon>
        <taxon>Pleosporomycetidae</taxon>
        <taxon>Pleosporales</taxon>
        <taxon>Massarineae</taxon>
        <taxon>Periconiaceae</taxon>
        <taxon>Periconia</taxon>
    </lineage>
</organism>
<accession>A0A2V1DQP1</accession>
<dbReference type="EMBL" id="KZ805374">
    <property type="protein sequence ID" value="PVI00421.1"/>
    <property type="molecule type" value="Genomic_DNA"/>
</dbReference>
<reference evidence="1 2" key="1">
    <citation type="journal article" date="2018" name="Sci. Rep.">
        <title>Comparative genomics provides insights into the lifestyle and reveals functional heterogeneity of dark septate endophytic fungi.</title>
        <authorList>
            <person name="Knapp D.G."/>
            <person name="Nemeth J.B."/>
            <person name="Barry K."/>
            <person name="Hainaut M."/>
            <person name="Henrissat B."/>
            <person name="Johnson J."/>
            <person name="Kuo A."/>
            <person name="Lim J.H.P."/>
            <person name="Lipzen A."/>
            <person name="Nolan M."/>
            <person name="Ohm R.A."/>
            <person name="Tamas L."/>
            <person name="Grigoriev I.V."/>
            <person name="Spatafora J.W."/>
            <person name="Nagy L.G."/>
            <person name="Kovacs G.M."/>
        </authorList>
    </citation>
    <scope>NUCLEOTIDE SEQUENCE [LARGE SCALE GENOMIC DNA]</scope>
    <source>
        <strain evidence="1 2">DSE2036</strain>
    </source>
</reference>
<name>A0A2V1DQP1_9PLEO</name>
<gene>
    <name evidence="1" type="ORF">DM02DRAFT_708517</name>
</gene>
<protein>
    <submittedName>
        <fullName evidence="1">Uncharacterized protein</fullName>
    </submittedName>
</protein>
<sequence>MNSLCEKMELEAGFRAKQYLWTKFPGTSSPSAKETTTSLRSLIITMPPKTRQPPKDTEPFPSFTDSPYPISMEEHNTHAGLRPLPTTPITFKVPHNPHAKDQFDFEAMIEALKYTPPSSKTSKTPFWLHKSDVLPLLHNIARGAAQWRHPDVPEAISLYADVALYTSQGAPSALFTTLRRDLLRHWQGSQDPAITFVPDLLRKELHFLSALAFVEYLATEPLLRKLCLRNPWLSESLKETLGDKIEVDTHPFRNIPVRTVAVWPRNCLREAAVVTNGLGKKEAGEVDEDLAKVKGVWETWMRLCDAFVILCVAGCAPAARKKWNSDEFRYGFKEHW</sequence>
<evidence type="ECO:0000313" key="2">
    <source>
        <dbReference type="Proteomes" id="UP000244855"/>
    </source>
</evidence>
<evidence type="ECO:0000313" key="1">
    <source>
        <dbReference type="EMBL" id="PVI00421.1"/>
    </source>
</evidence>
<proteinExistence type="predicted"/>
<keyword evidence="2" id="KW-1185">Reference proteome</keyword>
<dbReference type="Proteomes" id="UP000244855">
    <property type="component" value="Unassembled WGS sequence"/>
</dbReference>